<organism evidence="2 3">
    <name type="scientific">Nesidiocoris tenuis</name>
    <dbReference type="NCBI Taxonomy" id="355587"/>
    <lineage>
        <taxon>Eukaryota</taxon>
        <taxon>Metazoa</taxon>
        <taxon>Ecdysozoa</taxon>
        <taxon>Arthropoda</taxon>
        <taxon>Hexapoda</taxon>
        <taxon>Insecta</taxon>
        <taxon>Pterygota</taxon>
        <taxon>Neoptera</taxon>
        <taxon>Paraneoptera</taxon>
        <taxon>Hemiptera</taxon>
        <taxon>Heteroptera</taxon>
        <taxon>Panheteroptera</taxon>
        <taxon>Cimicomorpha</taxon>
        <taxon>Miridae</taxon>
        <taxon>Dicyphina</taxon>
        <taxon>Nesidiocoris</taxon>
    </lineage>
</organism>
<accession>A0A6H5HG98</accession>
<sequence length="108" mass="11626">WTDSLHIRYNALHANGKAKSCRSQIRNLAQNIGTGWRTELLRTGGVVAPTADCQTGRVGTGLMLDTQLRAALPSAAPRPPASSSAPLPLGTRTSLRRPRRSSSLRPTR</sequence>
<reference evidence="2 3" key="1">
    <citation type="submission" date="2020-02" db="EMBL/GenBank/DDBJ databases">
        <authorList>
            <person name="Ferguson B K."/>
        </authorList>
    </citation>
    <scope>NUCLEOTIDE SEQUENCE [LARGE SCALE GENOMIC DNA]</scope>
</reference>
<feature type="compositionally biased region" description="Basic residues" evidence="1">
    <location>
        <begin position="94"/>
        <end position="108"/>
    </location>
</feature>
<feature type="non-terminal residue" evidence="2">
    <location>
        <position position="1"/>
    </location>
</feature>
<feature type="compositionally biased region" description="Low complexity" evidence="1">
    <location>
        <begin position="69"/>
        <end position="93"/>
    </location>
</feature>
<evidence type="ECO:0000313" key="3">
    <source>
        <dbReference type="Proteomes" id="UP000479000"/>
    </source>
</evidence>
<dbReference type="EMBL" id="CADCXU010029007">
    <property type="protein sequence ID" value="CAB0015398.1"/>
    <property type="molecule type" value="Genomic_DNA"/>
</dbReference>
<evidence type="ECO:0000256" key="1">
    <source>
        <dbReference type="SAM" id="MobiDB-lite"/>
    </source>
</evidence>
<dbReference type="AlphaFoldDB" id="A0A6H5HG98"/>
<proteinExistence type="predicted"/>
<feature type="region of interest" description="Disordered" evidence="1">
    <location>
        <begin position="69"/>
        <end position="108"/>
    </location>
</feature>
<dbReference type="Proteomes" id="UP000479000">
    <property type="component" value="Unassembled WGS sequence"/>
</dbReference>
<keyword evidence="3" id="KW-1185">Reference proteome</keyword>
<name>A0A6H5HG98_9HEMI</name>
<evidence type="ECO:0000313" key="2">
    <source>
        <dbReference type="EMBL" id="CAB0015398.1"/>
    </source>
</evidence>
<gene>
    <name evidence="2" type="ORF">NTEN_LOCUS19739</name>
</gene>
<protein>
    <submittedName>
        <fullName evidence="2">Uncharacterized protein</fullName>
    </submittedName>
</protein>